<evidence type="ECO:0000313" key="3">
    <source>
        <dbReference type="Proteomes" id="UP000806522"/>
    </source>
</evidence>
<dbReference type="Gene3D" id="1.25.40.10">
    <property type="entry name" value="Tetratricopeptide repeat domain"/>
    <property type="match status" value="2"/>
</dbReference>
<dbReference type="Pfam" id="PF08238">
    <property type="entry name" value="Sel1"/>
    <property type="match status" value="10"/>
</dbReference>
<feature type="coiled-coil region" evidence="1">
    <location>
        <begin position="7"/>
        <end position="44"/>
    </location>
</feature>
<dbReference type="EMBL" id="SUYC01000012">
    <property type="protein sequence ID" value="MBE6271451.1"/>
    <property type="molecule type" value="Genomic_DNA"/>
</dbReference>
<dbReference type="Proteomes" id="UP000806522">
    <property type="component" value="Unassembled WGS sequence"/>
</dbReference>
<reference evidence="2" key="1">
    <citation type="submission" date="2019-04" db="EMBL/GenBank/DDBJ databases">
        <title>Evolution of Biomass-Degrading Anaerobic Consortia Revealed by Metagenomics.</title>
        <authorList>
            <person name="Peng X."/>
        </authorList>
    </citation>
    <scope>NUCLEOTIDE SEQUENCE</scope>
    <source>
        <strain evidence="2">SIG140</strain>
    </source>
</reference>
<comment type="caution">
    <text evidence="2">The sequence shown here is derived from an EMBL/GenBank/DDBJ whole genome shotgun (WGS) entry which is preliminary data.</text>
</comment>
<dbReference type="GO" id="GO:0036503">
    <property type="term" value="P:ERAD pathway"/>
    <property type="evidence" value="ECO:0007669"/>
    <property type="project" value="TreeGrafter"/>
</dbReference>
<dbReference type="SUPFAM" id="SSF81901">
    <property type="entry name" value="HCP-like"/>
    <property type="match status" value="2"/>
</dbReference>
<dbReference type="PANTHER" id="PTHR11102">
    <property type="entry name" value="SEL-1-LIKE PROTEIN"/>
    <property type="match status" value="1"/>
</dbReference>
<dbReference type="InterPro" id="IPR006597">
    <property type="entry name" value="Sel1-like"/>
</dbReference>
<feature type="coiled-coil region" evidence="1">
    <location>
        <begin position="76"/>
        <end position="103"/>
    </location>
</feature>
<name>A0A9D5P9R6_XYLRU</name>
<dbReference type="InterPro" id="IPR050767">
    <property type="entry name" value="Sel1_AlgK"/>
</dbReference>
<proteinExistence type="predicted"/>
<evidence type="ECO:0000256" key="1">
    <source>
        <dbReference type="SAM" id="Coils"/>
    </source>
</evidence>
<dbReference type="SMART" id="SM00671">
    <property type="entry name" value="SEL1"/>
    <property type="match status" value="10"/>
</dbReference>
<accession>A0A9D5P9R6</accession>
<dbReference type="PANTHER" id="PTHR11102:SF160">
    <property type="entry name" value="ERAD-ASSOCIATED E3 UBIQUITIN-PROTEIN LIGASE COMPONENT HRD3"/>
    <property type="match status" value="1"/>
</dbReference>
<evidence type="ECO:0000313" key="2">
    <source>
        <dbReference type="EMBL" id="MBE6271451.1"/>
    </source>
</evidence>
<dbReference type="AlphaFoldDB" id="A0A9D5P9R6"/>
<dbReference type="InterPro" id="IPR011990">
    <property type="entry name" value="TPR-like_helical_dom_sf"/>
</dbReference>
<gene>
    <name evidence="2" type="ORF">E7101_10950</name>
</gene>
<protein>
    <submittedName>
        <fullName evidence="2">SEL1-like repeat protein</fullName>
    </submittedName>
</protein>
<sequence length="832" mass="95239">MDIEHIIAKLNNLINDAQAKQKSLNDLHVEAEKMNKNVEESANKTTSTLKAFDDSVELFIKCSQEWWKRFYDMHSSVIVQNEITALKKRIADANNDLKKYKLICSKSYSDDIKALSDEISKKGKVDDVFKRKIIRAAQKAMCYEVCILLDRKGWKLKGFDDREDWGLHLCPNGAKGSRFHYLFMLTNPFGYYDLKKSLEGAPDYYKRTLLSQNKIQSIIQKHHLKNTSNPVDEMKTILGDALGKVVEIPVRISNMQELLNKDEKLYIIVKNGEQAFMQQSFDDISQLREYKGEYIEQLKTKLVKSPSYKQHQKLLDRLADSVFDFKKVDSCVSNDRNQLKDQLLAVEKDAKDKQETVATQVQFVQHELDTILKEIGKQFTDCNEELNKGTDKLNGDTSYDLAMLYYNGKWVEKDLTRALELFKISYDKGNDKAAILLGEIYHDGNGVEPDFAEAYRYFKEASDEGYVYATKELAIMYQNGEYVKKNVEESTRLFQIAADYGDTYAAAETGYSYYSGRGVQQDYEKAYKYLKMAMDDGILWSIKIVANMYKAGLYLKQDDKEAMRLYKIVADECADLYSIEEVASGYYCGDGVQKDYEQAYKYLQMAYKKGSAYASRILAYMYQHGYYVEQDIKKSFMFAKEAADKGDANACETLGVYYDNGKGVEKNYEKAFFYLKKASDAGLAHATANLGIMYRNGHYVKTDYHEAFRLFEKAAKSNSAWGYYNMGESYRLGQGLKRDLKKAEKLYCVAASLGLKQAEEKVHELNSDLNSHSEIIEAGKEFIEDFIKDRIEDCLSDMISDAVDKILDEDGSIIGEFVGDAVAHGIMAAFDN</sequence>
<organism evidence="2 3">
    <name type="scientific">Xylanibacter ruminicola</name>
    <name type="common">Prevotella ruminicola</name>
    <dbReference type="NCBI Taxonomy" id="839"/>
    <lineage>
        <taxon>Bacteria</taxon>
        <taxon>Pseudomonadati</taxon>
        <taxon>Bacteroidota</taxon>
        <taxon>Bacteroidia</taxon>
        <taxon>Bacteroidales</taxon>
        <taxon>Prevotellaceae</taxon>
        <taxon>Xylanibacter</taxon>
    </lineage>
</organism>
<keyword evidence="1" id="KW-0175">Coiled coil</keyword>